<dbReference type="BioCyc" id="RSPH349102:G1G8M-3635-MONOMER"/>
<evidence type="ECO:0000256" key="1">
    <source>
        <dbReference type="SAM" id="MobiDB-lite"/>
    </source>
</evidence>
<feature type="region of interest" description="Disordered" evidence="1">
    <location>
        <begin position="99"/>
        <end position="120"/>
    </location>
</feature>
<dbReference type="EMBL" id="CP000662">
    <property type="protein sequence ID" value="ABP72399.1"/>
    <property type="molecule type" value="Genomic_DNA"/>
</dbReference>
<accession>A4WYD5</accession>
<geneLocation type="plasmid" evidence="2">
    <name>pRSPA01</name>
</geneLocation>
<name>A4WYD5_CERS5</name>
<protein>
    <submittedName>
        <fullName evidence="2">Uncharacterized protein</fullName>
    </submittedName>
</protein>
<reference evidence="2" key="1">
    <citation type="submission" date="2007-04" db="EMBL/GenBank/DDBJ databases">
        <title>Complete sequence of plasmid pRSPA01 of Rhodobacter sphaeroides ATCC 17025.</title>
        <authorList>
            <consortium name="US DOE Joint Genome Institute"/>
            <person name="Copeland A."/>
            <person name="Lucas S."/>
            <person name="Lapidus A."/>
            <person name="Barry K."/>
            <person name="Detter J.C."/>
            <person name="Glavina del Rio T."/>
            <person name="Hammon N."/>
            <person name="Israni S."/>
            <person name="Dalin E."/>
            <person name="Tice H."/>
            <person name="Pitluck S."/>
            <person name="Chertkov O."/>
            <person name="Brettin T."/>
            <person name="Bruce D."/>
            <person name="Han C."/>
            <person name="Schmutz J."/>
            <person name="Larimer F."/>
            <person name="Land M."/>
            <person name="Hauser L."/>
            <person name="Kyrpides N."/>
            <person name="Kim E."/>
            <person name="Richardson P."/>
            <person name="Mackenzie C."/>
            <person name="Choudhary M."/>
            <person name="Donohue T.J."/>
            <person name="Kaplan S."/>
        </authorList>
    </citation>
    <scope>NUCLEOTIDE SEQUENCE [LARGE SCALE GENOMIC DNA]</scope>
    <source>
        <strain evidence="2">ATCC 17025</strain>
        <plasmid evidence="2">pRSPA01</plasmid>
    </source>
</reference>
<organism evidence="2">
    <name type="scientific">Cereibacter sphaeroides (strain ATCC 17025 / ATH 2.4.3)</name>
    <name type="common">Rhodobacter sphaeroides</name>
    <dbReference type="NCBI Taxonomy" id="349102"/>
    <lineage>
        <taxon>Bacteria</taxon>
        <taxon>Pseudomonadati</taxon>
        <taxon>Pseudomonadota</taxon>
        <taxon>Alphaproteobacteria</taxon>
        <taxon>Rhodobacterales</taxon>
        <taxon>Paracoccaceae</taxon>
        <taxon>Cereibacter</taxon>
    </lineage>
</organism>
<keyword evidence="2" id="KW-0614">Plasmid</keyword>
<dbReference type="HOGENOM" id="CLU_1069112_0_0_5"/>
<dbReference type="AlphaFoldDB" id="A4WYD5"/>
<gene>
    <name evidence="2" type="ordered locus">Rsph17025_3529</name>
</gene>
<sequence length="260" mass="28635">MDARVYRRAKVSVPFQCVRSLAQPPSEPVIATSEWKARPVLHPIRPRDDPRPASAGRTWPAPGKTIFILSLLFNSLRGNIIAAGSRPLYTGARGTALSSLPRTRMTGPAGRSGRQTGQCDRPLSIGCVRAASISMTKAKEHSVPYLTVRKDDLKRINAYFEACDKSGIPFIRCENARTRATVTFDHASLSREDRQRLCDRHERLGEGVVAIADRAAEGLPRGEVRYKFSTSYAEILNLPIDRGEAAAEALDALIRELIAE</sequence>
<dbReference type="KEGG" id="rsq:Rsph17025_3529"/>
<proteinExistence type="predicted"/>
<evidence type="ECO:0000313" key="2">
    <source>
        <dbReference type="EMBL" id="ABP72399.1"/>
    </source>
</evidence>